<protein>
    <recommendedName>
        <fullName evidence="3">Serine protease</fullName>
    </recommendedName>
</protein>
<proteinExistence type="predicted"/>
<evidence type="ECO:0000313" key="2">
    <source>
        <dbReference type="Proteomes" id="UP000179003"/>
    </source>
</evidence>
<dbReference type="EMBL" id="MFAE01000002">
    <property type="protein sequence ID" value="OGD67720.1"/>
    <property type="molecule type" value="Genomic_DNA"/>
</dbReference>
<gene>
    <name evidence="1" type="ORF">A2442_04080</name>
</gene>
<name>A0A1F5EK62_9BACT</name>
<dbReference type="Gene3D" id="2.40.10.120">
    <property type="match status" value="1"/>
</dbReference>
<organism evidence="1 2">
    <name type="scientific">Candidatus Campbellbacteria bacterium RIFOXYC2_FULL_35_25</name>
    <dbReference type="NCBI Taxonomy" id="1797582"/>
    <lineage>
        <taxon>Bacteria</taxon>
        <taxon>Candidatus Campbelliibacteriota</taxon>
    </lineage>
</organism>
<sequence>MDIEKLTKAQIVLLTLLVSFVTSMATGIVAVTLMDQAPPGVTQTIQRVVERTIETVTPNTQVITEKKEVVVTERNLIAGVVEKNLESFARIKKIDDETFTDLGIFVDRTGIILTSSEGILKDGSYYIVNNKGENNSLTLLDLNADKGIAYFRVVNPEGKIFKPIFKTVSIADSSRLKLGQSVAALSGKDSTEILTGIVSSFIEIELAIKDEVPGLGNSAEEIDKEIIPKNTIAGLKTNILASDIVAGTSLLDLEGNIIGINIDSNKSSFIVLDFVNQDLQTISSLSKEVVSLTE</sequence>
<reference evidence="1 2" key="1">
    <citation type="journal article" date="2016" name="Nat. Commun.">
        <title>Thousands of microbial genomes shed light on interconnected biogeochemical processes in an aquifer system.</title>
        <authorList>
            <person name="Anantharaman K."/>
            <person name="Brown C.T."/>
            <person name="Hug L.A."/>
            <person name="Sharon I."/>
            <person name="Castelle C.J."/>
            <person name="Probst A.J."/>
            <person name="Thomas B.C."/>
            <person name="Singh A."/>
            <person name="Wilkins M.J."/>
            <person name="Karaoz U."/>
            <person name="Brodie E.L."/>
            <person name="Williams K.H."/>
            <person name="Hubbard S.S."/>
            <person name="Banfield J.F."/>
        </authorList>
    </citation>
    <scope>NUCLEOTIDE SEQUENCE [LARGE SCALE GENOMIC DNA]</scope>
</reference>
<evidence type="ECO:0000313" key="1">
    <source>
        <dbReference type="EMBL" id="OGD67720.1"/>
    </source>
</evidence>
<dbReference type="AlphaFoldDB" id="A0A1F5EK62"/>
<dbReference type="STRING" id="1797582.A2442_04080"/>
<dbReference type="Proteomes" id="UP000179003">
    <property type="component" value="Unassembled WGS sequence"/>
</dbReference>
<accession>A0A1F5EK62</accession>
<comment type="caution">
    <text evidence="1">The sequence shown here is derived from an EMBL/GenBank/DDBJ whole genome shotgun (WGS) entry which is preliminary data.</text>
</comment>
<evidence type="ECO:0008006" key="3">
    <source>
        <dbReference type="Google" id="ProtNLM"/>
    </source>
</evidence>